<protein>
    <recommendedName>
        <fullName evidence="13 15">Uracil phosphoribosyltransferase</fullName>
        <ecNumber evidence="3 15">2.4.2.9</ecNumber>
    </recommendedName>
    <alternativeName>
        <fullName evidence="10 15">UMP pyrophosphorylase</fullName>
    </alternativeName>
    <alternativeName>
        <fullName evidence="14 15">UPRTase</fullName>
    </alternativeName>
</protein>
<dbReference type="GO" id="GO:0005737">
    <property type="term" value="C:cytoplasm"/>
    <property type="evidence" value="ECO:0007669"/>
    <property type="project" value="UniProtKB-ARBA"/>
</dbReference>
<evidence type="ECO:0000256" key="9">
    <source>
        <dbReference type="ARBA" id="ARBA00023134"/>
    </source>
</evidence>
<dbReference type="InterPro" id="IPR000836">
    <property type="entry name" value="PRTase_dom"/>
</dbReference>
<gene>
    <name evidence="15" type="primary">upp</name>
    <name evidence="17" type="ORF">DI551_04900</name>
</gene>
<evidence type="ECO:0000256" key="15">
    <source>
        <dbReference type="HAMAP-Rule" id="MF_01218"/>
    </source>
</evidence>
<evidence type="ECO:0000256" key="8">
    <source>
        <dbReference type="ARBA" id="ARBA00022842"/>
    </source>
</evidence>
<keyword evidence="9 15" id="KW-0342">GTP-binding</keyword>
<evidence type="ECO:0000256" key="12">
    <source>
        <dbReference type="ARBA" id="ARBA00056901"/>
    </source>
</evidence>
<dbReference type="PANTHER" id="PTHR32315">
    <property type="entry name" value="ADENINE PHOSPHORIBOSYLTRANSFERASE"/>
    <property type="match status" value="1"/>
</dbReference>
<dbReference type="InterPro" id="IPR034332">
    <property type="entry name" value="Upp_B"/>
</dbReference>
<dbReference type="NCBIfam" id="NF001097">
    <property type="entry name" value="PRK00129.1"/>
    <property type="match status" value="1"/>
</dbReference>
<proteinExistence type="inferred from homology"/>
<comment type="cofactor">
    <cofactor evidence="15">
        <name>Mg(2+)</name>
        <dbReference type="ChEBI" id="CHEBI:18420"/>
    </cofactor>
    <text evidence="15">Binds 1 Mg(2+) ion per subunit. The magnesium is bound as Mg-PRPP.</text>
</comment>
<dbReference type="FunFam" id="3.40.50.2020:FF:000003">
    <property type="entry name" value="Uracil phosphoribosyltransferase"/>
    <property type="match status" value="1"/>
</dbReference>
<sequence>MLKHPSFKNLHVVDHPLVQHKLTRMRDETCETGEFRRLLREISYLLGYEVTRNLPVSKMTIRTPMEKMDAPVLDGPLPVVVPVLRAGLGMAEGLTQLIPDCRIGHVGLYRDEKTHRPVEYLVRLPKPLQGEYYIVTDPMLATGHSSVHTLDVLGRHGIQAERILLMCLVAAPEGVTAMAEYYPQVPVFTAALDRELNENAYIMPGLGDAGDRLFGTY</sequence>
<evidence type="ECO:0000256" key="13">
    <source>
        <dbReference type="ARBA" id="ARBA00072146"/>
    </source>
</evidence>
<evidence type="ECO:0000256" key="6">
    <source>
        <dbReference type="ARBA" id="ARBA00022679"/>
    </source>
</evidence>
<dbReference type="SUPFAM" id="SSF53271">
    <property type="entry name" value="PRTase-like"/>
    <property type="match status" value="1"/>
</dbReference>
<keyword evidence="4 15" id="KW-0021">Allosteric enzyme</keyword>
<dbReference type="AlphaFoldDB" id="A0A2W5N1M8"/>
<keyword evidence="8 15" id="KW-0460">Magnesium</keyword>
<comment type="catalytic activity">
    <reaction evidence="11 15">
        <text>UMP + diphosphate = 5-phospho-alpha-D-ribose 1-diphosphate + uracil</text>
        <dbReference type="Rhea" id="RHEA:13017"/>
        <dbReference type="ChEBI" id="CHEBI:17568"/>
        <dbReference type="ChEBI" id="CHEBI:33019"/>
        <dbReference type="ChEBI" id="CHEBI:57865"/>
        <dbReference type="ChEBI" id="CHEBI:58017"/>
        <dbReference type="EC" id="2.4.2.9"/>
    </reaction>
</comment>
<evidence type="ECO:0000256" key="7">
    <source>
        <dbReference type="ARBA" id="ARBA00022741"/>
    </source>
</evidence>
<dbReference type="InterPro" id="IPR050054">
    <property type="entry name" value="UPRTase/APRTase"/>
</dbReference>
<evidence type="ECO:0000256" key="14">
    <source>
        <dbReference type="ARBA" id="ARBA00079807"/>
    </source>
</evidence>
<feature type="binding site" evidence="15">
    <location>
        <position position="208"/>
    </location>
    <ligand>
        <name>5-phospho-alpha-D-ribose 1-diphosphate</name>
        <dbReference type="ChEBI" id="CHEBI:58017"/>
    </ligand>
</feature>
<evidence type="ECO:0000256" key="1">
    <source>
        <dbReference type="ARBA" id="ARBA00005180"/>
    </source>
</evidence>
<name>A0A2W5N1M8_9BACT</name>
<feature type="binding site" evidence="15">
    <location>
        <position position="85"/>
    </location>
    <ligand>
        <name>5-phospho-alpha-D-ribose 1-diphosphate</name>
        <dbReference type="ChEBI" id="CHEBI:58017"/>
    </ligand>
</feature>
<organism evidence="17 18">
    <name type="scientific">Micavibrio aeruginosavorus</name>
    <dbReference type="NCBI Taxonomy" id="349221"/>
    <lineage>
        <taxon>Bacteria</taxon>
        <taxon>Pseudomonadati</taxon>
        <taxon>Bdellovibrionota</taxon>
        <taxon>Bdellovibrionia</taxon>
        <taxon>Bdellovibrionales</taxon>
        <taxon>Pseudobdellovibrionaceae</taxon>
        <taxon>Micavibrio</taxon>
    </lineage>
</organism>
<feature type="binding site" evidence="15">
    <location>
        <position position="110"/>
    </location>
    <ligand>
        <name>5-phospho-alpha-D-ribose 1-diphosphate</name>
        <dbReference type="ChEBI" id="CHEBI:58017"/>
    </ligand>
</feature>
<evidence type="ECO:0000313" key="17">
    <source>
        <dbReference type="EMBL" id="PZQ46548.1"/>
    </source>
</evidence>
<evidence type="ECO:0000259" key="16">
    <source>
        <dbReference type="Pfam" id="PF14681"/>
    </source>
</evidence>
<comment type="function">
    <text evidence="12 15">Catalyzes the conversion of uracil and 5-phospho-alpha-D-ribose 1-diphosphate (PRPP) to UMP and diphosphate.</text>
</comment>
<dbReference type="HAMAP" id="MF_01218_B">
    <property type="entry name" value="Upp_B"/>
    <property type="match status" value="1"/>
</dbReference>
<evidence type="ECO:0000256" key="3">
    <source>
        <dbReference type="ARBA" id="ARBA00011894"/>
    </source>
</evidence>
<dbReference type="GO" id="GO:0044206">
    <property type="term" value="P:UMP salvage"/>
    <property type="evidence" value="ECO:0007669"/>
    <property type="project" value="UniProtKB-UniRule"/>
</dbReference>
<reference evidence="17 18" key="1">
    <citation type="submission" date="2017-08" db="EMBL/GenBank/DDBJ databases">
        <title>Infants hospitalized years apart are colonized by the same room-sourced microbial strains.</title>
        <authorList>
            <person name="Brooks B."/>
            <person name="Olm M.R."/>
            <person name="Firek B.A."/>
            <person name="Baker R."/>
            <person name="Thomas B.C."/>
            <person name="Morowitz M.J."/>
            <person name="Banfield J.F."/>
        </authorList>
    </citation>
    <scope>NUCLEOTIDE SEQUENCE [LARGE SCALE GENOMIC DNA]</scope>
    <source>
        <strain evidence="17">S2_005_002_R2_29</strain>
    </source>
</reference>
<evidence type="ECO:0000256" key="11">
    <source>
        <dbReference type="ARBA" id="ARBA00052919"/>
    </source>
</evidence>
<evidence type="ECO:0000256" key="2">
    <source>
        <dbReference type="ARBA" id="ARBA00009516"/>
    </source>
</evidence>
<dbReference type="Gene3D" id="3.40.50.2020">
    <property type="match status" value="1"/>
</dbReference>
<comment type="similarity">
    <text evidence="2 15">Belongs to the UPRTase family.</text>
</comment>
<keyword evidence="5 15" id="KW-0328">Glycosyltransferase</keyword>
<dbReference type="Proteomes" id="UP000249417">
    <property type="component" value="Unassembled WGS sequence"/>
</dbReference>
<dbReference type="GO" id="GO:0006223">
    <property type="term" value="P:uracil salvage"/>
    <property type="evidence" value="ECO:0007669"/>
    <property type="project" value="InterPro"/>
</dbReference>
<feature type="binding site" evidence="15">
    <location>
        <begin position="207"/>
        <end position="209"/>
    </location>
    <ligand>
        <name>uracil</name>
        <dbReference type="ChEBI" id="CHEBI:17568"/>
    </ligand>
</feature>
<dbReference type="GO" id="GO:0004845">
    <property type="term" value="F:uracil phosphoribosyltransferase activity"/>
    <property type="evidence" value="ECO:0007669"/>
    <property type="project" value="UniProtKB-UniRule"/>
</dbReference>
<keyword evidence="7 15" id="KW-0547">Nucleotide-binding</keyword>
<dbReference type="Pfam" id="PF14681">
    <property type="entry name" value="UPRTase"/>
    <property type="match status" value="1"/>
</dbReference>
<dbReference type="GO" id="GO:0005525">
    <property type="term" value="F:GTP binding"/>
    <property type="evidence" value="ECO:0007669"/>
    <property type="project" value="UniProtKB-KW"/>
</dbReference>
<feature type="domain" description="Phosphoribosyltransferase" evidence="16">
    <location>
        <begin position="12"/>
        <end position="216"/>
    </location>
</feature>
<feature type="binding site" evidence="15">
    <location>
        <begin position="137"/>
        <end position="145"/>
    </location>
    <ligand>
        <name>5-phospho-alpha-D-ribose 1-diphosphate</name>
        <dbReference type="ChEBI" id="CHEBI:58017"/>
    </ligand>
</feature>
<dbReference type="UniPathway" id="UPA00574">
    <property type="reaction ID" value="UER00636"/>
</dbReference>
<dbReference type="CDD" id="cd06223">
    <property type="entry name" value="PRTases_typeI"/>
    <property type="match status" value="1"/>
</dbReference>
<comment type="activity regulation">
    <text evidence="15">Allosterically activated by GTP.</text>
</comment>
<dbReference type="GO" id="GO:0000287">
    <property type="term" value="F:magnesium ion binding"/>
    <property type="evidence" value="ECO:0007669"/>
    <property type="project" value="UniProtKB-UniRule"/>
</dbReference>
<dbReference type="NCBIfam" id="TIGR01091">
    <property type="entry name" value="upp"/>
    <property type="match status" value="1"/>
</dbReference>
<keyword evidence="6 15" id="KW-0808">Transferase</keyword>
<comment type="caution">
    <text evidence="17">The sequence shown here is derived from an EMBL/GenBank/DDBJ whole genome shotgun (WGS) entry which is preliminary data.</text>
</comment>
<evidence type="ECO:0000256" key="10">
    <source>
        <dbReference type="ARBA" id="ARBA00031082"/>
    </source>
</evidence>
<dbReference type="InterPro" id="IPR005765">
    <property type="entry name" value="UPRT"/>
</dbReference>
<feature type="binding site" evidence="15">
    <location>
        <position position="202"/>
    </location>
    <ligand>
        <name>uracil</name>
        <dbReference type="ChEBI" id="CHEBI:17568"/>
    </ligand>
</feature>
<evidence type="ECO:0000313" key="18">
    <source>
        <dbReference type="Proteomes" id="UP000249417"/>
    </source>
</evidence>
<accession>A0A2W5N1M8</accession>
<dbReference type="EC" id="2.4.2.9" evidence="3 15"/>
<evidence type="ECO:0000256" key="5">
    <source>
        <dbReference type="ARBA" id="ARBA00022676"/>
    </source>
</evidence>
<dbReference type="PANTHER" id="PTHR32315:SF4">
    <property type="entry name" value="URACIL PHOSPHORIBOSYLTRANSFERASE, CHLOROPLASTIC"/>
    <property type="match status" value="1"/>
</dbReference>
<evidence type="ECO:0000256" key="4">
    <source>
        <dbReference type="ARBA" id="ARBA00022533"/>
    </source>
</evidence>
<dbReference type="EMBL" id="QFQB01000025">
    <property type="protein sequence ID" value="PZQ46548.1"/>
    <property type="molecule type" value="Genomic_DNA"/>
</dbReference>
<dbReference type="InterPro" id="IPR029057">
    <property type="entry name" value="PRTase-like"/>
</dbReference>
<comment type="pathway">
    <text evidence="1 15">Pyrimidine metabolism; UMP biosynthesis via salvage pathway; UMP from uracil: step 1/1.</text>
</comment>